<evidence type="ECO:0000313" key="2">
    <source>
        <dbReference type="Proteomes" id="UP000184130"/>
    </source>
</evidence>
<proteinExistence type="predicted"/>
<dbReference type="EMBL" id="FRBD01000022">
    <property type="protein sequence ID" value="SHL09879.1"/>
    <property type="molecule type" value="Genomic_DNA"/>
</dbReference>
<dbReference type="Proteomes" id="UP000184130">
    <property type="component" value="Unassembled WGS sequence"/>
</dbReference>
<sequence>MNQVQKGCKRKSIRFYYYKPDYGSIIKRLDDLTEYRINLLKEYNKVIFTDCGKEETLSSDNFRIIKKGVLNFLDSASKIYNFLNH</sequence>
<dbReference type="AlphaFoldDB" id="A0A1M6XVH0"/>
<reference evidence="1 2" key="1">
    <citation type="submission" date="2016-11" db="EMBL/GenBank/DDBJ databases">
        <authorList>
            <person name="Jaros S."/>
            <person name="Januszkiewicz K."/>
            <person name="Wedrychowicz H."/>
        </authorList>
    </citation>
    <scope>NUCLEOTIDE SEQUENCE [LARGE SCALE GENOMIC DNA]</scope>
    <source>
        <strain evidence="1 2">KHT3</strain>
    </source>
</reference>
<evidence type="ECO:0000313" key="1">
    <source>
        <dbReference type="EMBL" id="SHL09879.1"/>
    </source>
</evidence>
<organism evidence="1 2">
    <name type="scientific">Xylanibacter ruminicola</name>
    <name type="common">Prevotella ruminicola</name>
    <dbReference type="NCBI Taxonomy" id="839"/>
    <lineage>
        <taxon>Bacteria</taxon>
        <taxon>Pseudomonadati</taxon>
        <taxon>Bacteroidota</taxon>
        <taxon>Bacteroidia</taxon>
        <taxon>Bacteroidales</taxon>
        <taxon>Prevotellaceae</taxon>
        <taxon>Xylanibacter</taxon>
    </lineage>
</organism>
<gene>
    <name evidence="1" type="ORF">SAMN05216463_12248</name>
</gene>
<name>A0A1M6XVH0_XYLRU</name>
<accession>A0A1M6XVH0</accession>
<protein>
    <submittedName>
        <fullName evidence="1">Uncharacterized protein</fullName>
    </submittedName>
</protein>